<dbReference type="PANTHER" id="PTHR14191:SF27">
    <property type="entry name" value="MICROTUBULE ASSOCIATED SERINE_THREONINE KINASE FAMILY MEMBER 4"/>
    <property type="match status" value="1"/>
</dbReference>
<dbReference type="Gene3D" id="2.30.42.10">
    <property type="match status" value="1"/>
</dbReference>
<dbReference type="InterPro" id="IPR051067">
    <property type="entry name" value="NHER"/>
</dbReference>
<evidence type="ECO:0000256" key="3">
    <source>
        <dbReference type="ARBA" id="ARBA00022737"/>
    </source>
</evidence>
<dbReference type="PANTHER" id="PTHR14191">
    <property type="entry name" value="PDZ DOMAIN CONTAINING PROTEIN"/>
    <property type="match status" value="1"/>
</dbReference>
<comment type="subcellular location">
    <subcellularLocation>
        <location evidence="1">Cell membrane</location>
    </subcellularLocation>
</comment>
<dbReference type="GO" id="GO:0072659">
    <property type="term" value="P:protein localization to plasma membrane"/>
    <property type="evidence" value="ECO:0007669"/>
    <property type="project" value="TreeGrafter"/>
</dbReference>
<name>A0AAV5WQH6_9BILA</name>
<keyword evidence="2" id="KW-0472">Membrane</keyword>
<evidence type="ECO:0000313" key="6">
    <source>
        <dbReference type="Proteomes" id="UP001432322"/>
    </source>
</evidence>
<feature type="domain" description="PDZ" evidence="4">
    <location>
        <begin position="29"/>
        <end position="111"/>
    </location>
</feature>
<keyword evidence="3" id="KW-0677">Repeat</keyword>
<dbReference type="PROSITE" id="PS50106">
    <property type="entry name" value="PDZ"/>
    <property type="match status" value="1"/>
</dbReference>
<dbReference type="Proteomes" id="UP001432322">
    <property type="component" value="Unassembled WGS sequence"/>
</dbReference>
<dbReference type="GO" id="GO:0005102">
    <property type="term" value="F:signaling receptor binding"/>
    <property type="evidence" value="ECO:0007669"/>
    <property type="project" value="TreeGrafter"/>
</dbReference>
<dbReference type="GO" id="GO:0043495">
    <property type="term" value="F:protein-membrane adaptor activity"/>
    <property type="evidence" value="ECO:0007669"/>
    <property type="project" value="TreeGrafter"/>
</dbReference>
<protein>
    <recommendedName>
        <fullName evidence="4">PDZ domain-containing protein</fullName>
    </recommendedName>
</protein>
<dbReference type="GO" id="GO:0016324">
    <property type="term" value="C:apical plasma membrane"/>
    <property type="evidence" value="ECO:0007669"/>
    <property type="project" value="TreeGrafter"/>
</dbReference>
<dbReference type="EMBL" id="BTSY01000006">
    <property type="protein sequence ID" value="GMT34546.1"/>
    <property type="molecule type" value="Genomic_DNA"/>
</dbReference>
<dbReference type="SUPFAM" id="SSF50156">
    <property type="entry name" value="PDZ domain-like"/>
    <property type="match status" value="1"/>
</dbReference>
<evidence type="ECO:0000256" key="1">
    <source>
        <dbReference type="ARBA" id="ARBA00004236"/>
    </source>
</evidence>
<organism evidence="5 6">
    <name type="scientific">Pristionchus fissidentatus</name>
    <dbReference type="NCBI Taxonomy" id="1538716"/>
    <lineage>
        <taxon>Eukaryota</taxon>
        <taxon>Metazoa</taxon>
        <taxon>Ecdysozoa</taxon>
        <taxon>Nematoda</taxon>
        <taxon>Chromadorea</taxon>
        <taxon>Rhabditida</taxon>
        <taxon>Rhabditina</taxon>
        <taxon>Diplogasteromorpha</taxon>
        <taxon>Diplogasteroidea</taxon>
        <taxon>Neodiplogasteridae</taxon>
        <taxon>Pristionchus</taxon>
    </lineage>
</organism>
<gene>
    <name evidence="5" type="ORF">PFISCL1PPCAC_25843</name>
</gene>
<dbReference type="InterPro" id="IPR001478">
    <property type="entry name" value="PDZ"/>
</dbReference>
<keyword evidence="6" id="KW-1185">Reference proteome</keyword>
<proteinExistence type="predicted"/>
<reference evidence="5" key="1">
    <citation type="submission" date="2023-10" db="EMBL/GenBank/DDBJ databases">
        <title>Genome assembly of Pristionchus species.</title>
        <authorList>
            <person name="Yoshida K."/>
            <person name="Sommer R.J."/>
        </authorList>
    </citation>
    <scope>NUCLEOTIDE SEQUENCE</scope>
    <source>
        <strain evidence="5">RS5133</strain>
    </source>
</reference>
<dbReference type="SMART" id="SM00228">
    <property type="entry name" value="PDZ"/>
    <property type="match status" value="1"/>
</dbReference>
<dbReference type="InterPro" id="IPR041489">
    <property type="entry name" value="PDZ_6"/>
</dbReference>
<keyword evidence="2" id="KW-1003">Cell membrane</keyword>
<accession>A0AAV5WQH6</accession>
<sequence length="213" mass="23823">MYNGNPLLEPEFKRWLTEATDQAEAVHRSILVEKDASEDFFGFNLRTYFPRSTVIESDSLESRRTRYFSVISYIGKGMSAERAGLKIGDLVVAVDGELFTGYSHIQIVSRIHKIREEAGKCVFAVVDSPPMEWFDKCGLNRPNAPFKSTTKPKSMSKSKSKAKNDLSHISIDIGEDAICNEMSTKKAEGNGIISSITGKMAKMAKYFMQKSSK</sequence>
<comment type="caution">
    <text evidence="5">The sequence shown here is derived from an EMBL/GenBank/DDBJ whole genome shotgun (WGS) entry which is preliminary data.</text>
</comment>
<evidence type="ECO:0000259" key="4">
    <source>
        <dbReference type="PROSITE" id="PS50106"/>
    </source>
</evidence>
<evidence type="ECO:0000256" key="2">
    <source>
        <dbReference type="ARBA" id="ARBA00022475"/>
    </source>
</evidence>
<evidence type="ECO:0000313" key="5">
    <source>
        <dbReference type="EMBL" id="GMT34546.1"/>
    </source>
</evidence>
<dbReference type="AlphaFoldDB" id="A0AAV5WQH6"/>
<dbReference type="InterPro" id="IPR036034">
    <property type="entry name" value="PDZ_sf"/>
</dbReference>
<dbReference type="Pfam" id="PF17820">
    <property type="entry name" value="PDZ_6"/>
    <property type="match status" value="1"/>
</dbReference>